<keyword evidence="2" id="KW-0186">Copper</keyword>
<dbReference type="InterPro" id="IPR041716">
    <property type="entry name" value="Cupredoxin-like_Cyanobacteria"/>
</dbReference>
<dbReference type="InterPro" id="IPR050845">
    <property type="entry name" value="Cu-binding_ET"/>
</dbReference>
<protein>
    <recommendedName>
        <fullName evidence="3">Blue (type 1) copper domain-containing protein</fullName>
    </recommendedName>
</protein>
<dbReference type="GO" id="GO:0009055">
    <property type="term" value="F:electron transfer activity"/>
    <property type="evidence" value="ECO:0007669"/>
    <property type="project" value="InterPro"/>
</dbReference>
<evidence type="ECO:0000313" key="5">
    <source>
        <dbReference type="Proteomes" id="UP000248857"/>
    </source>
</evidence>
<dbReference type="EMBL" id="PQWO01000006">
    <property type="protein sequence ID" value="PZD73342.1"/>
    <property type="molecule type" value="Genomic_DNA"/>
</dbReference>
<accession>A0A2W1JRA0</accession>
<dbReference type="PROSITE" id="PS00079">
    <property type="entry name" value="MULTICOPPER_OXIDASE1"/>
    <property type="match status" value="1"/>
</dbReference>
<evidence type="ECO:0000256" key="1">
    <source>
        <dbReference type="ARBA" id="ARBA00022723"/>
    </source>
</evidence>
<reference evidence="4 5" key="1">
    <citation type="journal article" date="2018" name="Sci. Rep.">
        <title>A novel species of the marine cyanobacterium Acaryochloris with a unique pigment content and lifestyle.</title>
        <authorList>
            <person name="Partensky F."/>
            <person name="Six C."/>
            <person name="Ratin M."/>
            <person name="Garczarek L."/>
            <person name="Vaulot D."/>
            <person name="Probert I."/>
            <person name="Calteau A."/>
            <person name="Gourvil P."/>
            <person name="Marie D."/>
            <person name="Grebert T."/>
            <person name="Bouchier C."/>
            <person name="Le Panse S."/>
            <person name="Gachenot M."/>
            <person name="Rodriguez F."/>
            <person name="Garrido J.L."/>
        </authorList>
    </citation>
    <scope>NUCLEOTIDE SEQUENCE [LARGE SCALE GENOMIC DNA]</scope>
    <source>
        <strain evidence="4 5">RCC1774</strain>
    </source>
</reference>
<comment type="caution">
    <text evidence="4">The sequence shown here is derived from an EMBL/GenBank/DDBJ whole genome shotgun (WGS) entry which is preliminary data.</text>
</comment>
<dbReference type="SUPFAM" id="SSF49503">
    <property type="entry name" value="Cupredoxins"/>
    <property type="match status" value="1"/>
</dbReference>
<dbReference type="Gene3D" id="2.60.40.420">
    <property type="entry name" value="Cupredoxins - blue copper proteins"/>
    <property type="match status" value="1"/>
</dbReference>
<keyword evidence="1" id="KW-0479">Metal-binding</keyword>
<evidence type="ECO:0000256" key="2">
    <source>
        <dbReference type="ARBA" id="ARBA00023008"/>
    </source>
</evidence>
<dbReference type="GO" id="GO:0005507">
    <property type="term" value="F:copper ion binding"/>
    <property type="evidence" value="ECO:0007669"/>
    <property type="project" value="InterPro"/>
</dbReference>
<dbReference type="CDD" id="cd04210">
    <property type="entry name" value="Cupredoxin_like_1"/>
    <property type="match status" value="1"/>
</dbReference>
<keyword evidence="5" id="KW-1185">Reference proteome</keyword>
<evidence type="ECO:0000313" key="4">
    <source>
        <dbReference type="EMBL" id="PZD73342.1"/>
    </source>
</evidence>
<gene>
    <name evidence="4" type="ORF">C1752_02296</name>
</gene>
<name>A0A2W1JRA0_9CYAN</name>
<evidence type="ECO:0000259" key="3">
    <source>
        <dbReference type="Pfam" id="PF00127"/>
    </source>
</evidence>
<proteinExistence type="predicted"/>
<dbReference type="InterPro" id="IPR033138">
    <property type="entry name" value="Cu_oxidase_CS"/>
</dbReference>
<dbReference type="PANTHER" id="PTHR38439:SF3">
    <property type="entry name" value="COPPER-RESISTANT CUPROPROTEIN COPI"/>
    <property type="match status" value="1"/>
</dbReference>
<dbReference type="InterPro" id="IPR000923">
    <property type="entry name" value="BlueCu_1"/>
</dbReference>
<feature type="domain" description="Blue (type 1) copper" evidence="3">
    <location>
        <begin position="41"/>
        <end position="147"/>
    </location>
</feature>
<dbReference type="PANTHER" id="PTHR38439">
    <property type="entry name" value="AURACYANIN-B"/>
    <property type="match status" value="1"/>
</dbReference>
<organism evidence="4 5">
    <name type="scientific">Acaryochloris thomasi RCC1774</name>
    <dbReference type="NCBI Taxonomy" id="1764569"/>
    <lineage>
        <taxon>Bacteria</taxon>
        <taxon>Bacillati</taxon>
        <taxon>Cyanobacteriota</taxon>
        <taxon>Cyanophyceae</taxon>
        <taxon>Acaryochloridales</taxon>
        <taxon>Acaryochloridaceae</taxon>
        <taxon>Acaryochloris</taxon>
        <taxon>Acaryochloris thomasi</taxon>
    </lineage>
</organism>
<dbReference type="Pfam" id="PF00127">
    <property type="entry name" value="Copper-bind"/>
    <property type="match status" value="1"/>
</dbReference>
<dbReference type="InterPro" id="IPR008972">
    <property type="entry name" value="Cupredoxin"/>
</dbReference>
<sequence>MGQLRYWLSMGLILVISFVLSGSQPAFANNLALQKPVEINISLSNKEGALKFFPEQLQFLSGKRYKLILSNISPQKHYFTAKDFADAVWSQKVDAGNVEIKGAIHELELRPNTEAEWVFVPVKAGSYQLRCTIPGHTEAGMVGDLTIAG</sequence>
<dbReference type="AlphaFoldDB" id="A0A2W1JRA0"/>
<dbReference type="Proteomes" id="UP000248857">
    <property type="component" value="Unassembled WGS sequence"/>
</dbReference>